<feature type="region of interest" description="Disordered" evidence="1">
    <location>
        <begin position="95"/>
        <end position="120"/>
    </location>
</feature>
<reference evidence="2 3" key="1">
    <citation type="journal article" date="2024" name="Ann. Entomol. Soc. Am.">
        <title>Genomic analyses of the southern and eastern yellowjacket wasps (Hymenoptera: Vespidae) reveal evolutionary signatures of social life.</title>
        <authorList>
            <person name="Catto M.A."/>
            <person name="Caine P.B."/>
            <person name="Orr S.E."/>
            <person name="Hunt B.G."/>
            <person name="Goodisman M.A.D."/>
        </authorList>
    </citation>
    <scope>NUCLEOTIDE SEQUENCE [LARGE SCALE GENOMIC DNA]</scope>
    <source>
        <strain evidence="2">233</strain>
        <tissue evidence="2">Head and thorax</tissue>
    </source>
</reference>
<gene>
    <name evidence="2" type="ORF">V1478_000604</name>
</gene>
<evidence type="ECO:0000313" key="2">
    <source>
        <dbReference type="EMBL" id="KAL2740463.1"/>
    </source>
</evidence>
<sequence>MKKLVASNGEIAGGGIRRYSRTIADETVTNSDTVETLKLDGRRRIDKRPNAQINFFNGRKEIVSSETSDSFCRGNVAGEQYVLVTGYTYKVRVESRGRSEMERQSTPHEEGFPEITRGRRAQHRKLGSILSAPRNLRRQQDNNSVAYSALGLNELNDERPLTKLTH</sequence>
<evidence type="ECO:0000313" key="3">
    <source>
        <dbReference type="Proteomes" id="UP001607302"/>
    </source>
</evidence>
<proteinExistence type="predicted"/>
<evidence type="ECO:0000256" key="1">
    <source>
        <dbReference type="SAM" id="MobiDB-lite"/>
    </source>
</evidence>
<organism evidence="2 3">
    <name type="scientific">Vespula squamosa</name>
    <name type="common">Southern yellow jacket</name>
    <name type="synonym">Wasp</name>
    <dbReference type="NCBI Taxonomy" id="30214"/>
    <lineage>
        <taxon>Eukaryota</taxon>
        <taxon>Metazoa</taxon>
        <taxon>Ecdysozoa</taxon>
        <taxon>Arthropoda</taxon>
        <taxon>Hexapoda</taxon>
        <taxon>Insecta</taxon>
        <taxon>Pterygota</taxon>
        <taxon>Neoptera</taxon>
        <taxon>Endopterygota</taxon>
        <taxon>Hymenoptera</taxon>
        <taxon>Apocrita</taxon>
        <taxon>Aculeata</taxon>
        <taxon>Vespoidea</taxon>
        <taxon>Vespidae</taxon>
        <taxon>Vespinae</taxon>
        <taxon>Vespula</taxon>
    </lineage>
</organism>
<dbReference type="EMBL" id="JAUDFV010000020">
    <property type="protein sequence ID" value="KAL2740463.1"/>
    <property type="molecule type" value="Genomic_DNA"/>
</dbReference>
<feature type="compositionally biased region" description="Basic and acidic residues" evidence="1">
    <location>
        <begin position="95"/>
        <end position="111"/>
    </location>
</feature>
<name>A0ABD2C815_VESSQ</name>
<dbReference type="Proteomes" id="UP001607302">
    <property type="component" value="Unassembled WGS sequence"/>
</dbReference>
<comment type="caution">
    <text evidence="2">The sequence shown here is derived from an EMBL/GenBank/DDBJ whole genome shotgun (WGS) entry which is preliminary data.</text>
</comment>
<protein>
    <submittedName>
        <fullName evidence="2">Uncharacterized protein</fullName>
    </submittedName>
</protein>
<keyword evidence="3" id="KW-1185">Reference proteome</keyword>
<accession>A0ABD2C815</accession>
<dbReference type="AlphaFoldDB" id="A0ABD2C815"/>